<dbReference type="Pfam" id="PF01535">
    <property type="entry name" value="PPR"/>
    <property type="match status" value="7"/>
</dbReference>
<keyword evidence="5" id="KW-1185">Reference proteome</keyword>
<dbReference type="Proteomes" id="UP000829196">
    <property type="component" value="Unassembled WGS sequence"/>
</dbReference>
<dbReference type="EMBL" id="JAGYWB010000010">
    <property type="protein sequence ID" value="KAI0507720.1"/>
    <property type="molecule type" value="Genomic_DNA"/>
</dbReference>
<dbReference type="PANTHER" id="PTHR47926:SF543">
    <property type="entry name" value="(WILD MALAYSIAN BANANA) HYPOTHETICAL PROTEIN"/>
    <property type="match status" value="1"/>
</dbReference>
<keyword evidence="1" id="KW-0677">Repeat</keyword>
<dbReference type="Pfam" id="PF14432">
    <property type="entry name" value="DYW_deaminase"/>
    <property type="match status" value="1"/>
</dbReference>
<dbReference type="OrthoDB" id="3231855at2759"/>
<dbReference type="FunFam" id="1.25.40.10:FF:000366">
    <property type="entry name" value="Pentatricopeptide (PPR) repeat-containing protein"/>
    <property type="match status" value="1"/>
</dbReference>
<dbReference type="FunFam" id="1.25.40.10:FF:000343">
    <property type="entry name" value="Pentatricopeptide repeat-containing protein At3g58590"/>
    <property type="match status" value="1"/>
</dbReference>
<name>A0A8T3B8B6_DENNO</name>
<feature type="repeat" description="PPR" evidence="2">
    <location>
        <begin position="374"/>
        <end position="408"/>
    </location>
</feature>
<proteinExistence type="predicted"/>
<dbReference type="InterPro" id="IPR046960">
    <property type="entry name" value="PPR_At4g14850-like_plant"/>
</dbReference>
<evidence type="ECO:0000256" key="1">
    <source>
        <dbReference type="ARBA" id="ARBA00022737"/>
    </source>
</evidence>
<feature type="repeat" description="PPR" evidence="2">
    <location>
        <begin position="577"/>
        <end position="611"/>
    </location>
</feature>
<feature type="repeat" description="PPR" evidence="2">
    <location>
        <begin position="678"/>
        <end position="712"/>
    </location>
</feature>
<dbReference type="SMR" id="A0A8T3B8B6"/>
<reference evidence="4" key="1">
    <citation type="journal article" date="2022" name="Front. Genet.">
        <title>Chromosome-Scale Assembly of the Dendrobium nobile Genome Provides Insights Into the Molecular Mechanism of the Biosynthesis of the Medicinal Active Ingredient of Dendrobium.</title>
        <authorList>
            <person name="Xu Q."/>
            <person name="Niu S.-C."/>
            <person name="Li K.-L."/>
            <person name="Zheng P.-J."/>
            <person name="Zhang X.-J."/>
            <person name="Jia Y."/>
            <person name="Liu Y."/>
            <person name="Niu Y.-X."/>
            <person name="Yu L.-H."/>
            <person name="Chen D.-F."/>
            <person name="Zhang G.-Q."/>
        </authorList>
    </citation>
    <scope>NUCLEOTIDE SEQUENCE</scope>
    <source>
        <tissue evidence="4">Leaf</tissue>
    </source>
</reference>
<dbReference type="FunFam" id="1.25.40.10:FF:000687">
    <property type="entry name" value="Pentatricopeptide repeat-containing protein At4g33170"/>
    <property type="match status" value="1"/>
</dbReference>
<dbReference type="InterPro" id="IPR046849">
    <property type="entry name" value="E2_motif"/>
</dbReference>
<dbReference type="Pfam" id="PF20431">
    <property type="entry name" value="E_motif"/>
    <property type="match status" value="1"/>
</dbReference>
<protein>
    <recommendedName>
        <fullName evidence="3">DYW domain-containing protein</fullName>
    </recommendedName>
</protein>
<dbReference type="InterPro" id="IPR002885">
    <property type="entry name" value="PPR_rpt"/>
</dbReference>
<sequence>MPYLLSSIKFTAQLDSLLYRSADLFLFRLCTFSTAASPWFPLLRGAAASGDLHLLLRSHATIVTSGAGSDRFLTNNLITAYSQCGSLSIARQLFDKMLYRDSVTWNSLISAYALHGLTSDGIALFNLMLCSAEPPTHLTFTPLLKLCSGSLDLLPTLQSIHGYAARIGLDSDALVSSALVGAYSKVGFLGDARYLFDRMADRDIVLWNVMIKGYSQMGLAKDSFLLFSELHQSGDLRPDAISVHCTLMCTESGERFDQVQAYGIKSSLFDEKCDVITWNKSMSDHAKAGNNGALSCFLEMKRRDVENDHVTLVIVLSAITGQRSSDVGRQIHALAIKAGFCLDVSVMNNLVNMYSKMGSFFYAMKVFDEMENLDLISWNSLISGALQNGYSEASVQIFMDMSKRGILPDQFTLASILQACSALTKISSLHEQVHAHAIRMCLLDDIFVLTALIDVYAKKGFAVEAESLFKDMDCFDLTCFNALLAGYITNNASYKALNLLASLHESGERSNHFTLASILKACSNLVSIECGKQVHSHAMKLGFDSDICVSSGLVDMYIKCGNVKDASSTFEEISEPDDVAWTAIISGCVENGDEDHALRLYRQMKESGALPDEFTIASLLKACSCLSVLGLGKQIHSDSIKLNCAFDAFVSTSIMDMYAKCGNIDDSFLLFNRMNSKSIASWNAMILGFAQHGNGIVALNLFKQMELDGIKPDKITFIGVISACSHSGLVFDAYNYFNSMSRDYAIEPEVEHYSCLVDVLGRAGLLIEAEEVIKKMPFEPSPSMLRALLGACRINGNKEIGQRVATTLLELDPTDSSAYVLLSNLYASTSQWEEVNAARKRMKRRSVKKDPGYSWIEQKDKVHLFVVDDSSHPEAAAIHDELEDLMQRIKKEGYVPDTDFVLLDVEEEEKERSLYYHSEKLAIAYGLISTPPPLAIRVIKNLRVCGDCHNAIKYISKVAGREIVLRDASRFHCFRDGVCTCGDYW</sequence>
<feature type="repeat" description="PPR" evidence="2">
    <location>
        <begin position="101"/>
        <end position="135"/>
    </location>
</feature>
<dbReference type="FunFam" id="1.25.40.10:FF:001086">
    <property type="entry name" value="Pentatricopeptide repeat-containing protein At4g33170"/>
    <property type="match status" value="1"/>
</dbReference>
<dbReference type="InterPro" id="IPR032867">
    <property type="entry name" value="DYW_dom"/>
</dbReference>
<accession>A0A8T3B8B6</accession>
<dbReference type="InterPro" id="IPR046848">
    <property type="entry name" value="E_motif"/>
</dbReference>
<dbReference type="Pfam" id="PF13041">
    <property type="entry name" value="PPR_2"/>
    <property type="match status" value="3"/>
</dbReference>
<dbReference type="FunFam" id="1.25.40.10:FF:000243">
    <property type="entry name" value="Pentatricopeptide repeat-containing protein chloroplastic"/>
    <property type="match status" value="1"/>
</dbReference>
<organism evidence="4 5">
    <name type="scientific">Dendrobium nobile</name>
    <name type="common">Orchid</name>
    <dbReference type="NCBI Taxonomy" id="94219"/>
    <lineage>
        <taxon>Eukaryota</taxon>
        <taxon>Viridiplantae</taxon>
        <taxon>Streptophyta</taxon>
        <taxon>Embryophyta</taxon>
        <taxon>Tracheophyta</taxon>
        <taxon>Spermatophyta</taxon>
        <taxon>Magnoliopsida</taxon>
        <taxon>Liliopsida</taxon>
        <taxon>Asparagales</taxon>
        <taxon>Orchidaceae</taxon>
        <taxon>Epidendroideae</taxon>
        <taxon>Malaxideae</taxon>
        <taxon>Dendrobiinae</taxon>
        <taxon>Dendrobium</taxon>
    </lineage>
</organism>
<dbReference type="PANTHER" id="PTHR47926">
    <property type="entry name" value="PENTATRICOPEPTIDE REPEAT-CONTAINING PROTEIN"/>
    <property type="match status" value="1"/>
</dbReference>
<evidence type="ECO:0000313" key="5">
    <source>
        <dbReference type="Proteomes" id="UP000829196"/>
    </source>
</evidence>
<evidence type="ECO:0000313" key="4">
    <source>
        <dbReference type="EMBL" id="KAI0507720.1"/>
    </source>
</evidence>
<dbReference type="PROSITE" id="PS51375">
    <property type="entry name" value="PPR"/>
    <property type="match status" value="5"/>
</dbReference>
<dbReference type="Pfam" id="PF20430">
    <property type="entry name" value="Eplus_motif"/>
    <property type="match status" value="1"/>
</dbReference>
<dbReference type="GO" id="GO:0008270">
    <property type="term" value="F:zinc ion binding"/>
    <property type="evidence" value="ECO:0007669"/>
    <property type="project" value="InterPro"/>
</dbReference>
<comment type="caution">
    <text evidence="4">The sequence shown here is derived from an EMBL/GenBank/DDBJ whole genome shotgun (WGS) entry which is preliminary data.</text>
</comment>
<feature type="repeat" description="PPR" evidence="2">
    <location>
        <begin position="203"/>
        <end position="237"/>
    </location>
</feature>
<dbReference type="NCBIfam" id="TIGR00756">
    <property type="entry name" value="PPR"/>
    <property type="match status" value="4"/>
</dbReference>
<feature type="domain" description="DYW" evidence="3">
    <location>
        <begin position="893"/>
        <end position="985"/>
    </location>
</feature>
<dbReference type="AlphaFoldDB" id="A0A8T3B8B6"/>
<dbReference type="GO" id="GO:0009451">
    <property type="term" value="P:RNA modification"/>
    <property type="evidence" value="ECO:0007669"/>
    <property type="project" value="InterPro"/>
</dbReference>
<gene>
    <name evidence="4" type="ORF">KFK09_013848</name>
</gene>
<evidence type="ECO:0000256" key="2">
    <source>
        <dbReference type="PROSITE-ProRule" id="PRU00708"/>
    </source>
</evidence>
<dbReference type="GO" id="GO:0003723">
    <property type="term" value="F:RNA binding"/>
    <property type="evidence" value="ECO:0007669"/>
    <property type="project" value="InterPro"/>
</dbReference>
<evidence type="ECO:0000259" key="3">
    <source>
        <dbReference type="Pfam" id="PF14432"/>
    </source>
</evidence>
<dbReference type="InterPro" id="IPR011990">
    <property type="entry name" value="TPR-like_helical_dom_sf"/>
</dbReference>
<dbReference type="Gene3D" id="1.25.40.10">
    <property type="entry name" value="Tetratricopeptide repeat domain"/>
    <property type="match status" value="7"/>
</dbReference>